<accession>A0ABT9J9W7</accession>
<evidence type="ECO:0000313" key="4">
    <source>
        <dbReference type="EMBL" id="MDP5306607.1"/>
    </source>
</evidence>
<dbReference type="Pfam" id="PF00497">
    <property type="entry name" value="SBP_bac_3"/>
    <property type="match status" value="1"/>
</dbReference>
<dbReference type="Gene3D" id="3.40.190.10">
    <property type="entry name" value="Periplasmic binding protein-like II"/>
    <property type="match status" value="2"/>
</dbReference>
<feature type="region of interest" description="Disordered" evidence="1">
    <location>
        <begin position="944"/>
        <end position="997"/>
    </location>
</feature>
<evidence type="ECO:0000256" key="2">
    <source>
        <dbReference type="SAM" id="Phobius"/>
    </source>
</evidence>
<dbReference type="EMBL" id="JAVAMQ010000004">
    <property type="protein sequence ID" value="MDP5306607.1"/>
    <property type="molecule type" value="Genomic_DNA"/>
</dbReference>
<organism evidence="4 5">
    <name type="scientific">Paracoccus spongiarum</name>
    <dbReference type="NCBI Taxonomy" id="3064387"/>
    <lineage>
        <taxon>Bacteria</taxon>
        <taxon>Pseudomonadati</taxon>
        <taxon>Pseudomonadota</taxon>
        <taxon>Alphaproteobacteria</taxon>
        <taxon>Rhodobacterales</taxon>
        <taxon>Paracoccaceae</taxon>
        <taxon>Paracoccus</taxon>
    </lineage>
</organism>
<keyword evidence="2" id="KW-1133">Transmembrane helix</keyword>
<evidence type="ECO:0000259" key="3">
    <source>
        <dbReference type="Pfam" id="PF00497"/>
    </source>
</evidence>
<feature type="transmembrane region" description="Helical" evidence="2">
    <location>
        <begin position="534"/>
        <end position="554"/>
    </location>
</feature>
<feature type="region of interest" description="Disordered" evidence="1">
    <location>
        <begin position="821"/>
        <end position="841"/>
    </location>
</feature>
<proteinExistence type="predicted"/>
<dbReference type="RefSeq" id="WP_305962459.1">
    <property type="nucleotide sequence ID" value="NZ_JAVAMQ010000004.1"/>
</dbReference>
<feature type="transmembrane region" description="Helical" evidence="2">
    <location>
        <begin position="389"/>
        <end position="415"/>
    </location>
</feature>
<feature type="transmembrane region" description="Helical" evidence="2">
    <location>
        <begin position="347"/>
        <end position="369"/>
    </location>
</feature>
<keyword evidence="2" id="KW-0472">Membrane</keyword>
<sequence>MESSTDYLPLLFGAAVIVYHAYDRFNDASYATHVELERLHSLLSVDRMRTVSVVRLALVSYVTGLLIIYVLATAYVFLVPSNIGDLVASGAPLTAALPQIVGGTAPGADPSSRDLGAIPIGVALVIVGLGTSLPYVKNIEIWLRGACHRLAGIPTKVLEHANALRSATFDSPGAGDVLPLLTQLDRDTIRQAGGAPEDELSRDLRLIAGVAEWVLRRGAISEEPAIRRQFHPLEVALLDRKTKLFRQLRERNAPPAVAAGAAAPANKPGPAAPDSLATEADLLADDMCLLLALYREHGIIPLRTRAAPEQDIERSSAKARRLLIEFVDNGEQAHDFAADAARLALRALSWTLGVIVAICVIWAALPGVYELQINFPTNPLRYQLGIPARIWNFLSIGIFAFFVPVAIAIGIWHGATASGSWKGGLGDHWGDAIPRLLLMFLAGWLVGTLLMTGLNIWSGATRGSWAATGAQSLSQLYGMASNAAPTVLRGAFLGMLVVECLDCVWRCRPKAAGAKDGADQHDCRDARLSRAVRAGAIMAAAGAATRALLILMTIHSGGDLVSRRQFDSFDWGLVVYAGAFSGLIGFFLILALSAVLPRCTARPASGQAKDTPPETGNHPDRQPGSDADTVQGGKAVGVAGLAVLSAILWIATPGQAQAEPLVIGVRTDAAPYASYDAGSRAFVGYLVDLCTVMVRRAGFDYTYEKVTPEVRSDFLSGKTSRIDLLCDPTTITLKRTRDFLDRPINGALGFSPIYHIANSGYLTRRRDRPDSVDDPAAQTRQPWVRMWLDDGGRKMAAPAQKEVWGAVTGTTSSDRIVREAAALPAEKRPTTDSAPDHPTAAKRLCDGDWQRYYGDEELIRAAVARIVPPCTATDAPPDQLQYEPYALVISTRNVCHLDDLLTSQMYAMAADGTIRRMIEVNFPKMRKSASLEALLNIITVPAGAEPPSAEPQPGGGIDPPLHPPCVQPQRTAGTLQPGWSGQRAAPFVIKSSSADRE</sequence>
<dbReference type="InterPro" id="IPR001638">
    <property type="entry name" value="Solute-binding_3/MltF_N"/>
</dbReference>
<evidence type="ECO:0000256" key="1">
    <source>
        <dbReference type="SAM" id="MobiDB-lite"/>
    </source>
</evidence>
<feature type="compositionally biased region" description="Polar residues" evidence="1">
    <location>
        <begin position="968"/>
        <end position="979"/>
    </location>
</feature>
<gene>
    <name evidence="4" type="ORF">Q5Y72_05840</name>
</gene>
<feature type="transmembrane region" description="Helical" evidence="2">
    <location>
        <begin position="574"/>
        <end position="596"/>
    </location>
</feature>
<protein>
    <submittedName>
        <fullName evidence="4">Transporter substrate-binding domain-containing protein</fullName>
    </submittedName>
</protein>
<keyword evidence="2" id="KW-0812">Transmembrane</keyword>
<name>A0ABT9J9W7_9RHOB</name>
<feature type="transmembrane region" description="Helical" evidence="2">
    <location>
        <begin position="436"/>
        <end position="457"/>
    </location>
</feature>
<comment type="caution">
    <text evidence="4">The sequence shown here is derived from an EMBL/GenBank/DDBJ whole genome shotgun (WGS) entry which is preliminary data.</text>
</comment>
<reference evidence="4 5" key="1">
    <citation type="submission" date="2023-08" db="EMBL/GenBank/DDBJ databases">
        <authorList>
            <person name="Park J.-S."/>
        </authorList>
    </citation>
    <scope>NUCLEOTIDE SEQUENCE [LARGE SCALE GENOMIC DNA]</scope>
    <source>
        <strain evidence="4 5">2205BS29-5</strain>
    </source>
</reference>
<feature type="transmembrane region" description="Helical" evidence="2">
    <location>
        <begin position="56"/>
        <end position="78"/>
    </location>
</feature>
<feature type="domain" description="Solute-binding protein family 3/N-terminal" evidence="3">
    <location>
        <begin position="661"/>
        <end position="918"/>
    </location>
</feature>
<dbReference type="Proteomes" id="UP001224997">
    <property type="component" value="Unassembled WGS sequence"/>
</dbReference>
<feature type="region of interest" description="Disordered" evidence="1">
    <location>
        <begin position="603"/>
        <end position="629"/>
    </location>
</feature>
<evidence type="ECO:0000313" key="5">
    <source>
        <dbReference type="Proteomes" id="UP001224997"/>
    </source>
</evidence>
<feature type="transmembrane region" description="Helical" evidence="2">
    <location>
        <begin position="6"/>
        <end position="22"/>
    </location>
</feature>
<dbReference type="SUPFAM" id="SSF53850">
    <property type="entry name" value="Periplasmic binding protein-like II"/>
    <property type="match status" value="1"/>
</dbReference>
<keyword evidence="5" id="KW-1185">Reference proteome</keyword>